<organism evidence="3 4">
    <name type="scientific">Hemibagrus wyckioides</name>
    <dbReference type="NCBI Taxonomy" id="337641"/>
    <lineage>
        <taxon>Eukaryota</taxon>
        <taxon>Metazoa</taxon>
        <taxon>Chordata</taxon>
        <taxon>Craniata</taxon>
        <taxon>Vertebrata</taxon>
        <taxon>Euteleostomi</taxon>
        <taxon>Actinopterygii</taxon>
        <taxon>Neopterygii</taxon>
        <taxon>Teleostei</taxon>
        <taxon>Ostariophysi</taxon>
        <taxon>Siluriformes</taxon>
        <taxon>Bagridae</taxon>
        <taxon>Hemibagrus</taxon>
    </lineage>
</organism>
<reference evidence="3 4" key="1">
    <citation type="submission" date="2021-06" db="EMBL/GenBank/DDBJ databases">
        <title>Chromosome-level genome assembly of the red-tail catfish (Hemibagrus wyckioides).</title>
        <authorList>
            <person name="Shao F."/>
        </authorList>
    </citation>
    <scope>NUCLEOTIDE SEQUENCE [LARGE SCALE GENOMIC DNA]</scope>
    <source>
        <strain evidence="3">EC202008001</strain>
        <tissue evidence="3">Blood</tissue>
    </source>
</reference>
<dbReference type="PANTHER" id="PTHR32046">
    <property type="entry name" value="G DOMAIN-CONTAINING PROTEIN"/>
    <property type="match status" value="1"/>
</dbReference>
<evidence type="ECO:0000313" key="4">
    <source>
        <dbReference type="Proteomes" id="UP000824219"/>
    </source>
</evidence>
<dbReference type="GO" id="GO:0005525">
    <property type="term" value="F:GTP binding"/>
    <property type="evidence" value="ECO:0007669"/>
    <property type="project" value="InterPro"/>
</dbReference>
<dbReference type="InterPro" id="IPR027417">
    <property type="entry name" value="P-loop_NTPase"/>
</dbReference>
<proteinExistence type="predicted"/>
<dbReference type="InterPro" id="IPR030379">
    <property type="entry name" value="G_SEPTIN_dom"/>
</dbReference>
<dbReference type="AlphaFoldDB" id="A0A9D3P8F5"/>
<dbReference type="Gene3D" id="3.40.50.300">
    <property type="entry name" value="P-loop containing nucleotide triphosphate hydrolases"/>
    <property type="match status" value="1"/>
</dbReference>
<comment type="caution">
    <text evidence="3">The sequence shown here is derived from an EMBL/GenBank/DDBJ whole genome shotgun (WGS) entry which is preliminary data.</text>
</comment>
<dbReference type="PANTHER" id="PTHR32046:SF11">
    <property type="entry name" value="IMMUNE-ASSOCIATED NUCLEOTIDE-BINDING PROTEIN 10-LIKE"/>
    <property type="match status" value="1"/>
</dbReference>
<dbReference type="OrthoDB" id="8954335at2759"/>
<evidence type="ECO:0000313" key="3">
    <source>
        <dbReference type="EMBL" id="KAG7335459.1"/>
    </source>
</evidence>
<gene>
    <name evidence="3" type="ORF">KOW79_000152</name>
</gene>
<dbReference type="SUPFAM" id="SSF52540">
    <property type="entry name" value="P-loop containing nucleoside triphosphate hydrolases"/>
    <property type="match status" value="1"/>
</dbReference>
<dbReference type="Pfam" id="PF00735">
    <property type="entry name" value="Septin"/>
    <property type="match status" value="1"/>
</dbReference>
<keyword evidence="4" id="KW-1185">Reference proteome</keyword>
<evidence type="ECO:0000259" key="2">
    <source>
        <dbReference type="Pfam" id="PF00735"/>
    </source>
</evidence>
<feature type="domain" description="Septin-type G" evidence="2">
    <location>
        <begin position="1"/>
        <end position="70"/>
    </location>
</feature>
<sequence>MVGETGVGKTTLINSMVNYMLGVESKDRIWFEVIETKENQSQSQTSTVTVYDLFTEPCPFSLTIIDTPGFLKTEGKCHYTDHVKEGKIYETKTRKVKKTLKDLKKNYKKESDENKSWIRQLEEAISKQEKEITRLVEECDKCIHVLQKIALKTDGLSELQDLDLLCKEAKETQCKEEIVQKLEELKKKAEGKSDMTRL</sequence>
<protein>
    <recommendedName>
        <fullName evidence="2">Septin-type G domain-containing protein</fullName>
    </recommendedName>
</protein>
<evidence type="ECO:0000256" key="1">
    <source>
        <dbReference type="SAM" id="Coils"/>
    </source>
</evidence>
<feature type="coiled-coil region" evidence="1">
    <location>
        <begin position="93"/>
        <end position="138"/>
    </location>
</feature>
<name>A0A9D3P8F5_9TELE</name>
<dbReference type="Proteomes" id="UP000824219">
    <property type="component" value="Linkage Group LG01"/>
</dbReference>
<accession>A0A9D3P8F5</accession>
<dbReference type="EMBL" id="JAHKSW010000001">
    <property type="protein sequence ID" value="KAG7335459.1"/>
    <property type="molecule type" value="Genomic_DNA"/>
</dbReference>
<keyword evidence="1" id="KW-0175">Coiled coil</keyword>